<protein>
    <recommendedName>
        <fullName evidence="4">NADH dehydrogenase [ubiquinone] 1 alpha subcomplex subunit 2</fullName>
    </recommendedName>
    <alternativeName>
        <fullName evidence="11">Complex I-B8</fullName>
    </alternativeName>
    <alternativeName>
        <fullName evidence="12">NADH-ubiquinone oxidoreductase B8 subunit</fullName>
    </alternativeName>
</protein>
<keyword evidence="7" id="KW-0999">Mitochondrion inner membrane</keyword>
<evidence type="ECO:0000256" key="6">
    <source>
        <dbReference type="ARBA" id="ARBA00022660"/>
    </source>
</evidence>
<dbReference type="Gene3D" id="3.40.30.10">
    <property type="entry name" value="Glutaredoxin"/>
    <property type="match status" value="1"/>
</dbReference>
<evidence type="ECO:0000256" key="7">
    <source>
        <dbReference type="ARBA" id="ARBA00022792"/>
    </source>
</evidence>
<comment type="similarity">
    <text evidence="3">Belongs to the complex I NDUFA2 subunit family.</text>
</comment>
<dbReference type="Pfam" id="PF05047">
    <property type="entry name" value="L51_S25_CI-B8"/>
    <property type="match status" value="1"/>
</dbReference>
<keyword evidence="6" id="KW-0679">Respiratory chain</keyword>
<evidence type="ECO:0000313" key="16">
    <source>
        <dbReference type="Proteomes" id="UP000789390"/>
    </source>
</evidence>
<keyword evidence="5" id="KW-0813">Transport</keyword>
<name>A0A8J2S1L5_9CRUS</name>
<keyword evidence="10" id="KW-0472">Membrane</keyword>
<comment type="subcellular location">
    <subcellularLocation>
        <location evidence="2">Mitochondrion inner membrane</location>
        <topology evidence="2">Peripheral membrane protein</topology>
        <orientation evidence="2">Matrix side</orientation>
    </subcellularLocation>
</comment>
<evidence type="ECO:0000256" key="10">
    <source>
        <dbReference type="ARBA" id="ARBA00023136"/>
    </source>
</evidence>
<dbReference type="GO" id="GO:0005743">
    <property type="term" value="C:mitochondrial inner membrane"/>
    <property type="evidence" value="ECO:0007669"/>
    <property type="project" value="UniProtKB-SubCell"/>
</dbReference>
<keyword evidence="13" id="KW-1015">Disulfide bond</keyword>
<feature type="domain" description="Ribosomal protein/NADH dehydrogenase" evidence="14">
    <location>
        <begin position="23"/>
        <end position="96"/>
    </location>
</feature>
<gene>
    <name evidence="15" type="ORF">DGAL_LOCUS10977</name>
</gene>
<dbReference type="OrthoDB" id="10250268at2759"/>
<organism evidence="15 16">
    <name type="scientific">Daphnia galeata</name>
    <dbReference type="NCBI Taxonomy" id="27404"/>
    <lineage>
        <taxon>Eukaryota</taxon>
        <taxon>Metazoa</taxon>
        <taxon>Ecdysozoa</taxon>
        <taxon>Arthropoda</taxon>
        <taxon>Crustacea</taxon>
        <taxon>Branchiopoda</taxon>
        <taxon>Diplostraca</taxon>
        <taxon>Cladocera</taxon>
        <taxon>Anomopoda</taxon>
        <taxon>Daphniidae</taxon>
        <taxon>Daphnia</taxon>
    </lineage>
</organism>
<proteinExistence type="inferred from homology"/>
<comment type="caution">
    <text evidence="15">The sequence shown here is derived from an EMBL/GenBank/DDBJ whole genome shotgun (WGS) entry which is preliminary data.</text>
</comment>
<evidence type="ECO:0000256" key="4">
    <source>
        <dbReference type="ARBA" id="ARBA00016394"/>
    </source>
</evidence>
<dbReference type="PIRSF" id="PIRSF005822">
    <property type="entry name" value="NDUA2"/>
    <property type="match status" value="1"/>
</dbReference>
<dbReference type="Proteomes" id="UP000789390">
    <property type="component" value="Unassembled WGS sequence"/>
</dbReference>
<dbReference type="InterPro" id="IPR036249">
    <property type="entry name" value="Thioredoxin-like_sf"/>
</dbReference>
<reference evidence="15" key="1">
    <citation type="submission" date="2021-11" db="EMBL/GenBank/DDBJ databases">
        <authorList>
            <person name="Schell T."/>
        </authorList>
    </citation>
    <scope>NUCLEOTIDE SEQUENCE</scope>
    <source>
        <strain evidence="15">M5</strain>
    </source>
</reference>
<evidence type="ECO:0000256" key="8">
    <source>
        <dbReference type="ARBA" id="ARBA00022982"/>
    </source>
</evidence>
<dbReference type="SMART" id="SM00916">
    <property type="entry name" value="L51_S25_CI-B8"/>
    <property type="match status" value="1"/>
</dbReference>
<keyword evidence="9" id="KW-0496">Mitochondrion</keyword>
<dbReference type="AlphaFoldDB" id="A0A8J2S1L5"/>
<dbReference type="SUPFAM" id="SSF52833">
    <property type="entry name" value="Thioredoxin-like"/>
    <property type="match status" value="1"/>
</dbReference>
<evidence type="ECO:0000256" key="11">
    <source>
        <dbReference type="ARBA" id="ARBA00031441"/>
    </source>
</evidence>
<evidence type="ECO:0000256" key="1">
    <source>
        <dbReference type="ARBA" id="ARBA00003195"/>
    </source>
</evidence>
<evidence type="ECO:0000256" key="12">
    <source>
        <dbReference type="ARBA" id="ARBA00032513"/>
    </source>
</evidence>
<feature type="disulfide bond" description="Redox-active" evidence="13">
    <location>
        <begin position="22"/>
        <end position="56"/>
    </location>
</feature>
<evidence type="ECO:0000313" key="15">
    <source>
        <dbReference type="EMBL" id="CAH0107657.1"/>
    </source>
</evidence>
<accession>A0A8J2S1L5</accession>
<evidence type="ECO:0000256" key="3">
    <source>
        <dbReference type="ARBA" id="ARBA00008939"/>
    </source>
</evidence>
<keyword evidence="8" id="KW-0249">Electron transport</keyword>
<dbReference type="PANTHER" id="PTHR12878:SF0">
    <property type="entry name" value="NADH DEHYDROGENASE [UBIQUINONE] 1 ALPHA SUBCOMPLEX SUBUNIT 2"/>
    <property type="match status" value="1"/>
</dbReference>
<dbReference type="EMBL" id="CAKKLH010000277">
    <property type="protein sequence ID" value="CAH0107657.1"/>
    <property type="molecule type" value="Genomic_DNA"/>
</dbReference>
<dbReference type="InterPro" id="IPR007741">
    <property type="entry name" value="Ribosomal_mL43/mS25/NADH_DH"/>
</dbReference>
<comment type="function">
    <text evidence="1">Accessory subunit of the mitochondrial membrane respiratory chain NADH dehydrogenase (Complex I), that is believed not to be involved in catalysis. Complex I functions in the transfer of electrons from NADH to the respiratory chain. The immediate electron acceptor for the enzyme is believed to be ubiquinone.</text>
</comment>
<evidence type="ECO:0000259" key="14">
    <source>
        <dbReference type="SMART" id="SM00916"/>
    </source>
</evidence>
<evidence type="ECO:0000256" key="9">
    <source>
        <dbReference type="ARBA" id="ARBA00023128"/>
    </source>
</evidence>
<sequence>MAAVSRAVKILPHVKEIRIHLCQKSEGSKGVRDFIEKHYIDLKKTNPKTPILIRECSGILPKICARHEKGVEVSAPVMNLSAEKIQSVLETIVLKK</sequence>
<evidence type="ECO:0000256" key="5">
    <source>
        <dbReference type="ARBA" id="ARBA00022448"/>
    </source>
</evidence>
<dbReference type="InterPro" id="IPR016464">
    <property type="entry name" value="NADH_Ub_cplx-1_asu_su-2"/>
</dbReference>
<evidence type="ECO:0000256" key="13">
    <source>
        <dbReference type="PIRSR" id="PIRSR005822-1"/>
    </source>
</evidence>
<dbReference type="PANTHER" id="PTHR12878">
    <property type="entry name" value="NADH-UBIQUINONE OXIDOREDUCTASE B8 SUBUNIT"/>
    <property type="match status" value="1"/>
</dbReference>
<evidence type="ECO:0000256" key="2">
    <source>
        <dbReference type="ARBA" id="ARBA00004443"/>
    </source>
</evidence>
<keyword evidence="16" id="KW-1185">Reference proteome</keyword>